<evidence type="ECO:0000256" key="1">
    <source>
        <dbReference type="SAM" id="MobiDB-lite"/>
    </source>
</evidence>
<feature type="compositionally biased region" description="Acidic residues" evidence="1">
    <location>
        <begin position="9"/>
        <end position="22"/>
    </location>
</feature>
<feature type="compositionally biased region" description="Low complexity" evidence="1">
    <location>
        <begin position="23"/>
        <end position="32"/>
    </location>
</feature>
<reference evidence="2 3" key="1">
    <citation type="journal article" date="2017" name="Curr. Biol.">
        <title>The Evolution of Venom by Co-option of Single-Copy Genes.</title>
        <authorList>
            <person name="Martinson E.O."/>
            <person name="Mrinalini"/>
            <person name="Kelkar Y.D."/>
            <person name="Chang C.H."/>
            <person name="Werren J.H."/>
        </authorList>
    </citation>
    <scope>NUCLEOTIDE SEQUENCE [LARGE SCALE GENOMIC DNA]</scope>
    <source>
        <strain evidence="2 3">Alberta</strain>
        <tissue evidence="2">Whole body</tissue>
    </source>
</reference>
<dbReference type="EMBL" id="NNAY01001515">
    <property type="protein sequence ID" value="OXU23735.1"/>
    <property type="molecule type" value="Genomic_DNA"/>
</dbReference>
<comment type="caution">
    <text evidence="2">The sequence shown here is derived from an EMBL/GenBank/DDBJ whole genome shotgun (WGS) entry which is preliminary data.</text>
</comment>
<sequence>MDNSGVEIVDSDPEPMDQDDDSSCSSSRISSDSEADKPYKGSGTRSPLAPASRLPQTPMAVSRPTNILKK</sequence>
<name>A0A232EZE0_9HYME</name>
<accession>A0A232EZE0</accession>
<evidence type="ECO:0000313" key="3">
    <source>
        <dbReference type="Proteomes" id="UP000215335"/>
    </source>
</evidence>
<organism evidence="2 3">
    <name type="scientific">Trichomalopsis sarcophagae</name>
    <dbReference type="NCBI Taxonomy" id="543379"/>
    <lineage>
        <taxon>Eukaryota</taxon>
        <taxon>Metazoa</taxon>
        <taxon>Ecdysozoa</taxon>
        <taxon>Arthropoda</taxon>
        <taxon>Hexapoda</taxon>
        <taxon>Insecta</taxon>
        <taxon>Pterygota</taxon>
        <taxon>Neoptera</taxon>
        <taxon>Endopterygota</taxon>
        <taxon>Hymenoptera</taxon>
        <taxon>Apocrita</taxon>
        <taxon>Proctotrupomorpha</taxon>
        <taxon>Chalcidoidea</taxon>
        <taxon>Pteromalidae</taxon>
        <taxon>Pteromalinae</taxon>
        <taxon>Trichomalopsis</taxon>
    </lineage>
</organism>
<proteinExistence type="predicted"/>
<dbReference type="AlphaFoldDB" id="A0A232EZE0"/>
<feature type="region of interest" description="Disordered" evidence="1">
    <location>
        <begin position="1"/>
        <end position="70"/>
    </location>
</feature>
<protein>
    <submittedName>
        <fullName evidence="2">Uncharacterized protein</fullName>
    </submittedName>
</protein>
<gene>
    <name evidence="2" type="ORF">TSAR_010743</name>
</gene>
<dbReference type="Proteomes" id="UP000215335">
    <property type="component" value="Unassembled WGS sequence"/>
</dbReference>
<keyword evidence="3" id="KW-1185">Reference proteome</keyword>
<evidence type="ECO:0000313" key="2">
    <source>
        <dbReference type="EMBL" id="OXU23735.1"/>
    </source>
</evidence>